<dbReference type="SMART" id="SM00055">
    <property type="entry name" value="FCH"/>
    <property type="match status" value="1"/>
</dbReference>
<dbReference type="GO" id="GO:0016301">
    <property type="term" value="F:kinase activity"/>
    <property type="evidence" value="ECO:0007669"/>
    <property type="project" value="UniProtKB-KW"/>
</dbReference>
<evidence type="ECO:0000256" key="4">
    <source>
        <dbReference type="ARBA" id="ARBA00004632"/>
    </source>
</evidence>
<feature type="region of interest" description="Disordered" evidence="21">
    <location>
        <begin position="360"/>
        <end position="391"/>
    </location>
</feature>
<evidence type="ECO:0000256" key="8">
    <source>
        <dbReference type="ARBA" id="ARBA00022490"/>
    </source>
</evidence>
<comment type="caution">
    <text evidence="24">The sequence shown here is derived from an EMBL/GenBank/DDBJ whole genome shotgun (WGS) entry which is preliminary data.</text>
</comment>
<keyword evidence="13" id="KW-0446">Lipid-binding</keyword>
<dbReference type="PANTHER" id="PTHR23065">
    <property type="entry name" value="PROLINE-SERINE-THREONINE PHOSPHATASE INTERACTING PROTEIN 1"/>
    <property type="match status" value="1"/>
</dbReference>
<evidence type="ECO:0000256" key="17">
    <source>
        <dbReference type="ARBA" id="ARBA00034102"/>
    </source>
</evidence>
<dbReference type="InterPro" id="IPR035743">
    <property type="entry name" value="PACSIN1/PACSIN2_SH3"/>
</dbReference>
<dbReference type="SUPFAM" id="SSF103657">
    <property type="entry name" value="BAR/IMD domain-like"/>
    <property type="match status" value="1"/>
</dbReference>
<dbReference type="GO" id="GO:0048812">
    <property type="term" value="P:neuron projection morphogenesis"/>
    <property type="evidence" value="ECO:0007669"/>
    <property type="project" value="TreeGrafter"/>
</dbReference>
<keyword evidence="11" id="KW-0770">Synapse</keyword>
<dbReference type="CDD" id="cd11998">
    <property type="entry name" value="SH3_PACSIN1-2"/>
    <property type="match status" value="1"/>
</dbReference>
<dbReference type="FunFam" id="1.20.1270.60:FF:000205">
    <property type="entry name" value="Protein kinase C and casein kinase substrate in neurons protein 1"/>
    <property type="match status" value="1"/>
</dbReference>
<evidence type="ECO:0000256" key="7">
    <source>
        <dbReference type="ARBA" id="ARBA00022475"/>
    </source>
</evidence>
<dbReference type="GO" id="GO:0005543">
    <property type="term" value="F:phospholipid binding"/>
    <property type="evidence" value="ECO:0007669"/>
    <property type="project" value="TreeGrafter"/>
</dbReference>
<keyword evidence="12 19" id="KW-0175">Coiled coil</keyword>
<evidence type="ECO:0000256" key="10">
    <source>
        <dbReference type="ARBA" id="ARBA00022599"/>
    </source>
</evidence>
<organism evidence="24">
    <name type="scientific">Lamprotornis superbus</name>
    <dbReference type="NCBI Taxonomy" id="245042"/>
    <lineage>
        <taxon>Eukaryota</taxon>
        <taxon>Metazoa</taxon>
        <taxon>Chordata</taxon>
        <taxon>Craniata</taxon>
        <taxon>Vertebrata</taxon>
        <taxon>Euteleostomi</taxon>
        <taxon>Archelosauria</taxon>
        <taxon>Archosauria</taxon>
        <taxon>Dinosauria</taxon>
        <taxon>Saurischia</taxon>
        <taxon>Theropoda</taxon>
        <taxon>Coelurosauria</taxon>
        <taxon>Aves</taxon>
        <taxon>Neognathae</taxon>
        <taxon>Neoaves</taxon>
        <taxon>Telluraves</taxon>
        <taxon>Australaves</taxon>
        <taxon>Passeriformes</taxon>
        <taxon>Sturnidae</taxon>
        <taxon>Lamprotornis</taxon>
    </lineage>
</organism>
<reference evidence="25 26" key="2">
    <citation type="journal article" date="2021" name="J. Hered.">
        <title>Feather Gene Expression Elucidates the Developmental Basis of Plumage Iridescence in African Starlings.</title>
        <authorList>
            <person name="Rubenstein D.R."/>
            <person name="Corvelo A."/>
            <person name="MacManes M.D."/>
            <person name="Maia R."/>
            <person name="Narzisi G."/>
            <person name="Rousaki A."/>
            <person name="Vandenabeele P."/>
            <person name="Shawkey M.D."/>
            <person name="Solomon J."/>
        </authorList>
    </citation>
    <scope>NUCLEOTIDE SEQUENCE [LARGE SCALE GENOMIC DNA]</scope>
    <source>
        <strain evidence="25">SS15</strain>
    </source>
</reference>
<feature type="region of interest" description="Disordered" evidence="21">
    <location>
        <begin position="414"/>
        <end position="464"/>
    </location>
</feature>
<dbReference type="InterPro" id="IPR027267">
    <property type="entry name" value="AH/BAR_dom_sf"/>
</dbReference>
<keyword evidence="15" id="KW-0966">Cell projection</keyword>
<dbReference type="PRINTS" id="PR00452">
    <property type="entry name" value="SH3DOMAIN"/>
</dbReference>
<evidence type="ECO:0000313" key="25">
    <source>
        <dbReference type="EMBL" id="KAI1230969.1"/>
    </source>
</evidence>
<feature type="domain" description="F-BAR" evidence="23">
    <location>
        <begin position="13"/>
        <end position="282"/>
    </location>
</feature>
<dbReference type="FunFam" id="2.30.30.40:FF:000014">
    <property type="entry name" value="Kinase C and casein kinase substrate in neurons protein"/>
    <property type="match status" value="1"/>
</dbReference>
<keyword evidence="7" id="KW-1003">Cell membrane</keyword>
<evidence type="ECO:0000256" key="16">
    <source>
        <dbReference type="ARBA" id="ARBA00023329"/>
    </source>
</evidence>
<dbReference type="InterPro" id="IPR037454">
    <property type="entry name" value="PACSIN1_F-BAR"/>
</dbReference>
<keyword evidence="6 18" id="KW-0728">SH3 domain</keyword>
<dbReference type="SMART" id="SM00326">
    <property type="entry name" value="SH3"/>
    <property type="match status" value="1"/>
</dbReference>
<keyword evidence="9" id="KW-0254">Endocytosis</keyword>
<dbReference type="GO" id="GO:0032587">
    <property type="term" value="C:ruffle membrane"/>
    <property type="evidence" value="ECO:0007669"/>
    <property type="project" value="UniProtKB-SubCell"/>
</dbReference>
<keyword evidence="16" id="KW-0968">Cytoplasmic vesicle</keyword>
<evidence type="ECO:0000256" key="19">
    <source>
        <dbReference type="PROSITE-ProRule" id="PRU01077"/>
    </source>
</evidence>
<dbReference type="GO" id="GO:0045202">
    <property type="term" value="C:synapse"/>
    <property type="evidence" value="ECO:0007669"/>
    <property type="project" value="UniProtKB-SubCell"/>
</dbReference>
<evidence type="ECO:0000313" key="24">
    <source>
        <dbReference type="EMBL" id="KAG0116713.1"/>
    </source>
</evidence>
<dbReference type="GO" id="GO:0007015">
    <property type="term" value="P:actin filament organization"/>
    <property type="evidence" value="ECO:0007669"/>
    <property type="project" value="InterPro"/>
</dbReference>
<proteinExistence type="predicted"/>
<dbReference type="Pfam" id="PF00611">
    <property type="entry name" value="FCH"/>
    <property type="match status" value="1"/>
</dbReference>
<evidence type="ECO:0000256" key="12">
    <source>
        <dbReference type="ARBA" id="ARBA00023054"/>
    </source>
</evidence>
<evidence type="ECO:0000256" key="15">
    <source>
        <dbReference type="ARBA" id="ARBA00023273"/>
    </source>
</evidence>
<keyword evidence="26" id="KW-1185">Reference proteome</keyword>
<feature type="compositionally biased region" description="Low complexity" evidence="21">
    <location>
        <begin position="415"/>
        <end position="426"/>
    </location>
</feature>
<name>A0A835NJ29_9PASS</name>
<reference evidence="24" key="1">
    <citation type="submission" date="2020-10" db="EMBL/GenBank/DDBJ databases">
        <title>Feather gene expression reveals the developmental basis of iridescence in African starlings.</title>
        <authorList>
            <person name="Rubenstein D.R."/>
        </authorList>
    </citation>
    <scope>NUCLEOTIDE SEQUENCE</scope>
    <source>
        <strain evidence="24">SS15</strain>
        <tissue evidence="24">Liver</tissue>
    </source>
</reference>
<dbReference type="InterPro" id="IPR036028">
    <property type="entry name" value="SH3-like_dom_sf"/>
</dbReference>
<dbReference type="GO" id="GO:1900006">
    <property type="term" value="P:positive regulation of dendrite development"/>
    <property type="evidence" value="ECO:0007669"/>
    <property type="project" value="TreeGrafter"/>
</dbReference>
<keyword evidence="24" id="KW-0418">Kinase</keyword>
<dbReference type="GO" id="GO:0005829">
    <property type="term" value="C:cytosol"/>
    <property type="evidence" value="ECO:0007669"/>
    <property type="project" value="UniProtKB-SubCell"/>
</dbReference>
<dbReference type="GO" id="GO:0030100">
    <property type="term" value="P:regulation of endocytosis"/>
    <property type="evidence" value="ECO:0007669"/>
    <property type="project" value="TreeGrafter"/>
</dbReference>
<sequence length="524" mass="59360">MSGSYDESASAAEETTDSFWEVGNYKRTVKRIDDGHRLCNDLMNCVHERAKIEKSYAQQLTDWSKRWRQLIEKGPQYGSLEKAWAAIMTEADKVSELHQEVKNSLLNDDFEKVKNWQKDAYHKQIMGGFKEAKEAEDGFRKAQKPWAKKLKELETAKKAYHLACKEEKLAMTREANSKADQSNTPEQQKKLQDKVEKCKQDVQKTQEKYEKVLDELNKCTPQYIESMEQVFEQCQQFEEKRLNFLKEMLLDIKRHLNLAESSRYQSGRRLCRSLAPPGALEDTRPGPSYANVYRELEQTIRMSDAQEDLRWFRSTSGPGMPMNWPQFEVRLGAPAGCWQPCGAARHSGEWNPDLTHTITRKEKQKKGEGVALTNASSAGDTGAQAGERGRNGTCHERHGLCLCQHLGMRDVLGDSHPSLSSPPSVSSHDRGQTYSAEWSDDEGSNSFNTSEANGGANPFDEESAGKGVRVRALYDYDGQEQDELSFKAGDELTKLGEEDEQGWCKGRLDNGQLGLYPANYVEAI</sequence>
<evidence type="ECO:0000259" key="23">
    <source>
        <dbReference type="PROSITE" id="PS51741"/>
    </source>
</evidence>
<dbReference type="PANTHER" id="PTHR23065:SF16">
    <property type="entry name" value="PROTEIN KINASE C AND CASEIN KINASE SUBSTRATE IN NEURONS PROTEIN 1"/>
    <property type="match status" value="1"/>
</dbReference>
<keyword evidence="10" id="KW-0771">Synaptosome</keyword>
<protein>
    <recommendedName>
        <fullName evidence="5">Protein kinase C and casein kinase substrate in neurons protein 1</fullName>
    </recommendedName>
</protein>
<evidence type="ECO:0000256" key="3">
    <source>
        <dbReference type="ARBA" id="ARBA00004514"/>
    </source>
</evidence>
<keyword evidence="24" id="KW-0808">Transferase</keyword>
<keyword evidence="14" id="KW-0472">Membrane</keyword>
<evidence type="ECO:0000256" key="20">
    <source>
        <dbReference type="SAM" id="Coils"/>
    </source>
</evidence>
<evidence type="ECO:0000256" key="13">
    <source>
        <dbReference type="ARBA" id="ARBA00023121"/>
    </source>
</evidence>
<evidence type="ECO:0000256" key="11">
    <source>
        <dbReference type="ARBA" id="ARBA00023018"/>
    </source>
</evidence>
<dbReference type="GO" id="GO:0005768">
    <property type="term" value="C:endosome"/>
    <property type="evidence" value="ECO:0007669"/>
    <property type="project" value="TreeGrafter"/>
</dbReference>
<dbReference type="PROSITE" id="PS50002">
    <property type="entry name" value="SH3"/>
    <property type="match status" value="1"/>
</dbReference>
<dbReference type="InterPro" id="IPR031160">
    <property type="entry name" value="F_BAR_dom"/>
</dbReference>
<evidence type="ECO:0000313" key="26">
    <source>
        <dbReference type="Proteomes" id="UP000618051"/>
    </source>
</evidence>
<dbReference type="InterPro" id="IPR001452">
    <property type="entry name" value="SH3_domain"/>
</dbReference>
<dbReference type="GO" id="GO:0097320">
    <property type="term" value="P:plasma membrane tubulation"/>
    <property type="evidence" value="ECO:0007669"/>
    <property type="project" value="InterPro"/>
</dbReference>
<feature type="domain" description="SH3" evidence="22">
    <location>
        <begin position="465"/>
        <end position="524"/>
    </location>
</feature>
<dbReference type="GO" id="GO:0030659">
    <property type="term" value="C:cytoplasmic vesicle membrane"/>
    <property type="evidence" value="ECO:0007669"/>
    <property type="project" value="UniProtKB-SubCell"/>
</dbReference>
<gene>
    <name evidence="25" type="ORF">IHE44_0008406</name>
    <name evidence="24" type="ORF">IHE44_003794</name>
</gene>
<evidence type="ECO:0000256" key="9">
    <source>
        <dbReference type="ARBA" id="ARBA00022583"/>
    </source>
</evidence>
<dbReference type="GO" id="GO:0043005">
    <property type="term" value="C:neuron projection"/>
    <property type="evidence" value="ECO:0007669"/>
    <property type="project" value="UniProtKB-KW"/>
</dbReference>
<dbReference type="InterPro" id="IPR001060">
    <property type="entry name" value="FCH_dom"/>
</dbReference>
<evidence type="ECO:0000256" key="1">
    <source>
        <dbReference type="ARBA" id="ARBA00004284"/>
    </source>
</evidence>
<dbReference type="GO" id="GO:0006897">
    <property type="term" value="P:endocytosis"/>
    <property type="evidence" value="ECO:0007669"/>
    <property type="project" value="UniProtKB-KW"/>
</dbReference>
<evidence type="ECO:0000256" key="6">
    <source>
        <dbReference type="ARBA" id="ARBA00022443"/>
    </source>
</evidence>
<evidence type="ECO:0000256" key="2">
    <source>
        <dbReference type="ARBA" id="ARBA00004413"/>
    </source>
</evidence>
<feature type="coiled-coil region" evidence="20">
    <location>
        <begin position="188"/>
        <end position="215"/>
    </location>
</feature>
<dbReference type="Gene3D" id="1.20.1270.60">
    <property type="entry name" value="Arfaptin homology (AH) domain/BAR domain"/>
    <property type="match status" value="1"/>
</dbReference>
<evidence type="ECO:0000256" key="14">
    <source>
        <dbReference type="ARBA" id="ARBA00023136"/>
    </source>
</evidence>
<reference evidence="25" key="3">
    <citation type="submission" date="2022-01" db="EMBL/GenBank/DDBJ databases">
        <authorList>
            <person name="Rubenstein D.R."/>
        </authorList>
    </citation>
    <scope>NUCLEOTIDE SEQUENCE</scope>
    <source>
        <strain evidence="25">SS15</strain>
        <tissue evidence="25">Liver</tissue>
    </source>
</reference>
<dbReference type="Pfam" id="PF14604">
    <property type="entry name" value="SH3_9"/>
    <property type="match status" value="1"/>
</dbReference>
<accession>A0A835NJ29</accession>
<dbReference type="SUPFAM" id="SSF50044">
    <property type="entry name" value="SH3-domain"/>
    <property type="match status" value="1"/>
</dbReference>
<dbReference type="CDD" id="cd07680">
    <property type="entry name" value="F-BAR_PACSIN1"/>
    <property type="match status" value="1"/>
</dbReference>
<evidence type="ECO:0000259" key="22">
    <source>
        <dbReference type="PROSITE" id="PS50002"/>
    </source>
</evidence>
<dbReference type="Proteomes" id="UP000618051">
    <property type="component" value="Unassembled WGS sequence"/>
</dbReference>
<dbReference type="Gene3D" id="2.30.30.40">
    <property type="entry name" value="SH3 Domains"/>
    <property type="match status" value="1"/>
</dbReference>
<evidence type="ECO:0000256" key="21">
    <source>
        <dbReference type="SAM" id="MobiDB-lite"/>
    </source>
</evidence>
<dbReference type="OrthoDB" id="10255128at2759"/>
<dbReference type="EMBL" id="JADDUC020000028">
    <property type="protein sequence ID" value="KAI1230969.1"/>
    <property type="molecule type" value="Genomic_DNA"/>
</dbReference>
<keyword evidence="8" id="KW-0963">Cytoplasm</keyword>
<evidence type="ECO:0000256" key="5">
    <source>
        <dbReference type="ARBA" id="ARBA00013843"/>
    </source>
</evidence>
<dbReference type="AlphaFoldDB" id="A0A835NJ29"/>
<evidence type="ECO:0000256" key="18">
    <source>
        <dbReference type="PROSITE-ProRule" id="PRU00192"/>
    </source>
</evidence>
<dbReference type="PROSITE" id="PS51741">
    <property type="entry name" value="F_BAR"/>
    <property type="match status" value="1"/>
</dbReference>
<comment type="subcellular location">
    <subcellularLocation>
        <location evidence="2">Cell membrane</location>
        <topology evidence="2">Peripheral membrane protein</topology>
        <orientation evidence="2">Cytoplasmic side</orientation>
    </subcellularLocation>
    <subcellularLocation>
        <location evidence="4">Cell projection</location>
        <location evidence="4">Ruffle membrane</location>
    </subcellularLocation>
    <subcellularLocation>
        <location evidence="3">Cytoplasm</location>
        <location evidence="3">Cytosol</location>
    </subcellularLocation>
    <subcellularLocation>
        <location evidence="1">Cytoplasmic vesicle membrane</location>
        <topology evidence="1">Peripheral membrane protein</topology>
    </subcellularLocation>
    <subcellularLocation>
        <location evidence="17">Synapse</location>
        <location evidence="17">Synaptosome</location>
    </subcellularLocation>
</comment>
<dbReference type="EMBL" id="JADDUC010000164">
    <property type="protein sequence ID" value="KAG0116713.1"/>
    <property type="molecule type" value="Genomic_DNA"/>
</dbReference>